<proteinExistence type="predicted"/>
<sequence length="77" mass="9057">QWRQIRAQTYWTTWPQPILCRSVFQWHARKINSQPEKDMTEVQYIMSGVASVADSDGRALTCDWSMKSVLLYQPSSY</sequence>
<reference evidence="1" key="1">
    <citation type="submission" date="2019-11" db="UniProtKB">
        <authorList>
            <consortium name="WormBaseParasite"/>
        </authorList>
    </citation>
    <scope>IDENTIFICATION</scope>
</reference>
<dbReference type="WBParaSite" id="MCU_010451-RA">
    <property type="protein sequence ID" value="MCU_010451-RA"/>
    <property type="gene ID" value="MCU_010451"/>
</dbReference>
<protein>
    <submittedName>
        <fullName evidence="1">Capsid protein</fullName>
    </submittedName>
</protein>
<evidence type="ECO:0000313" key="1">
    <source>
        <dbReference type="WBParaSite" id="MCU_010451-RA"/>
    </source>
</evidence>
<dbReference type="AlphaFoldDB" id="A0A5K3FPT8"/>
<accession>A0A5K3FPT8</accession>
<name>A0A5K3FPT8_MESCO</name>
<organism evidence="1">
    <name type="scientific">Mesocestoides corti</name>
    <name type="common">Flatworm</name>
    <dbReference type="NCBI Taxonomy" id="53468"/>
    <lineage>
        <taxon>Eukaryota</taxon>
        <taxon>Metazoa</taxon>
        <taxon>Spiralia</taxon>
        <taxon>Lophotrochozoa</taxon>
        <taxon>Platyhelminthes</taxon>
        <taxon>Cestoda</taxon>
        <taxon>Eucestoda</taxon>
        <taxon>Cyclophyllidea</taxon>
        <taxon>Mesocestoididae</taxon>
        <taxon>Mesocestoides</taxon>
    </lineage>
</organism>